<dbReference type="Gene3D" id="1.10.10.60">
    <property type="entry name" value="Homeodomain-like"/>
    <property type="match status" value="2"/>
</dbReference>
<sequence>MNSLEYENLLENKTHADPMFPYNTYLCSIPLDFNSVSLHWHEFMEIIYIKKGKGNVTVDFTTHYVEEGDIVIILPGHIHGISQHEGYSMEYENILFSVDMFRSRNHDSLDSEFFLPLLAGDVDIKSIYDRDDPLYPSLSACLNRVDKLCSETPKGYHLALKGCYFEFFYILYANSTARDEADRKNRARDLERTKLILSYIDENYKEAISITDIASYCGFSESHFMRFFKNTMGVSFVSYLNDFRLNVAARLLSSNDESILSVAENCGFFNLSYFNRMFKKKYGMTPGKYRDNHNL</sequence>
<evidence type="ECO:0000313" key="6">
    <source>
        <dbReference type="Proteomes" id="UP000660047"/>
    </source>
</evidence>
<dbReference type="CDD" id="cd02208">
    <property type="entry name" value="cupin_RmlC-like"/>
    <property type="match status" value="1"/>
</dbReference>
<dbReference type="PROSITE" id="PS00041">
    <property type="entry name" value="HTH_ARAC_FAMILY_1"/>
    <property type="match status" value="1"/>
</dbReference>
<name>A0AAI9K3F0_9FIRM</name>
<dbReference type="InterPro" id="IPR018060">
    <property type="entry name" value="HTH_AraC"/>
</dbReference>
<dbReference type="AlphaFoldDB" id="A0AAI9K3F0"/>
<evidence type="ECO:0000259" key="4">
    <source>
        <dbReference type="PROSITE" id="PS01124"/>
    </source>
</evidence>
<evidence type="ECO:0000256" key="1">
    <source>
        <dbReference type="ARBA" id="ARBA00023015"/>
    </source>
</evidence>
<accession>A0AAI9K3F0</accession>
<comment type="caution">
    <text evidence="5">The sequence shown here is derived from an EMBL/GenBank/DDBJ whole genome shotgun (WGS) entry which is preliminary data.</text>
</comment>
<keyword evidence="3" id="KW-0804">Transcription</keyword>
<dbReference type="InterPro" id="IPR037923">
    <property type="entry name" value="HTH-like"/>
</dbReference>
<protein>
    <submittedName>
        <fullName evidence="5">AraC family transcriptional regulator</fullName>
    </submittedName>
</protein>
<gene>
    <name evidence="5" type="ORF">COEU31_17940</name>
</gene>
<dbReference type="Gene3D" id="2.60.120.10">
    <property type="entry name" value="Jelly Rolls"/>
    <property type="match status" value="1"/>
</dbReference>
<evidence type="ECO:0000256" key="3">
    <source>
        <dbReference type="ARBA" id="ARBA00023163"/>
    </source>
</evidence>
<dbReference type="InterPro" id="IPR003313">
    <property type="entry name" value="AraC-bd"/>
</dbReference>
<keyword evidence="1" id="KW-0805">Transcription regulation</keyword>
<dbReference type="PRINTS" id="PR00032">
    <property type="entry name" value="HTHARAC"/>
</dbReference>
<dbReference type="Proteomes" id="UP000660047">
    <property type="component" value="Unassembled WGS sequence"/>
</dbReference>
<evidence type="ECO:0000313" key="5">
    <source>
        <dbReference type="EMBL" id="GFO94748.1"/>
    </source>
</evidence>
<evidence type="ECO:0000256" key="2">
    <source>
        <dbReference type="ARBA" id="ARBA00023125"/>
    </source>
</evidence>
<dbReference type="SMART" id="SM00342">
    <property type="entry name" value="HTH_ARAC"/>
    <property type="match status" value="1"/>
</dbReference>
<dbReference type="SUPFAM" id="SSF51215">
    <property type="entry name" value="Regulatory protein AraC"/>
    <property type="match status" value="1"/>
</dbReference>
<dbReference type="InterPro" id="IPR014710">
    <property type="entry name" value="RmlC-like_jellyroll"/>
</dbReference>
<feature type="domain" description="HTH araC/xylS-type" evidence="4">
    <location>
        <begin position="194"/>
        <end position="292"/>
    </location>
</feature>
<dbReference type="InterPro" id="IPR020449">
    <property type="entry name" value="Tscrpt_reg_AraC-type_HTH"/>
</dbReference>
<dbReference type="GO" id="GO:0003700">
    <property type="term" value="F:DNA-binding transcription factor activity"/>
    <property type="evidence" value="ECO:0007669"/>
    <property type="project" value="InterPro"/>
</dbReference>
<organism evidence="5 6">
    <name type="scientific">Coprococcus eutactus</name>
    <dbReference type="NCBI Taxonomy" id="33043"/>
    <lineage>
        <taxon>Bacteria</taxon>
        <taxon>Bacillati</taxon>
        <taxon>Bacillota</taxon>
        <taxon>Clostridia</taxon>
        <taxon>Lachnospirales</taxon>
        <taxon>Lachnospiraceae</taxon>
        <taxon>Coprococcus</taxon>
    </lineage>
</organism>
<dbReference type="RefSeq" id="WP_055223552.1">
    <property type="nucleotide sequence ID" value="NZ_BLYL01000010.1"/>
</dbReference>
<dbReference type="InterPro" id="IPR018062">
    <property type="entry name" value="HTH_AraC-typ_CS"/>
</dbReference>
<reference evidence="5" key="1">
    <citation type="submission" date="2020-06" db="EMBL/GenBank/DDBJ databases">
        <title>Characterization of fructooligosaccharide metabolism and fructooligosaccharide-degrading enzymes in human commensal butyrate producers.</title>
        <authorList>
            <person name="Tanno H."/>
            <person name="Fujii T."/>
            <person name="Hirano K."/>
            <person name="Maeno S."/>
            <person name="Tonozuka T."/>
            <person name="Sakamoto M."/>
            <person name="Ohkuma M."/>
            <person name="Tochio T."/>
            <person name="Endo A."/>
        </authorList>
    </citation>
    <scope>NUCLEOTIDE SEQUENCE</scope>
    <source>
        <strain evidence="5">JCM 31265</strain>
    </source>
</reference>
<dbReference type="PANTHER" id="PTHR43280">
    <property type="entry name" value="ARAC-FAMILY TRANSCRIPTIONAL REGULATOR"/>
    <property type="match status" value="1"/>
</dbReference>
<dbReference type="PANTHER" id="PTHR43280:SF34">
    <property type="entry name" value="ARAC-FAMILY TRANSCRIPTIONAL REGULATOR"/>
    <property type="match status" value="1"/>
</dbReference>
<proteinExistence type="predicted"/>
<dbReference type="GO" id="GO:0043565">
    <property type="term" value="F:sequence-specific DNA binding"/>
    <property type="evidence" value="ECO:0007669"/>
    <property type="project" value="InterPro"/>
</dbReference>
<dbReference type="Pfam" id="PF12833">
    <property type="entry name" value="HTH_18"/>
    <property type="match status" value="1"/>
</dbReference>
<dbReference type="Pfam" id="PF02311">
    <property type="entry name" value="AraC_binding"/>
    <property type="match status" value="1"/>
</dbReference>
<keyword evidence="2" id="KW-0238">DNA-binding</keyword>
<dbReference type="SUPFAM" id="SSF46689">
    <property type="entry name" value="Homeodomain-like"/>
    <property type="match status" value="2"/>
</dbReference>
<dbReference type="PROSITE" id="PS01124">
    <property type="entry name" value="HTH_ARAC_FAMILY_2"/>
    <property type="match status" value="1"/>
</dbReference>
<dbReference type="EMBL" id="BLYL01000010">
    <property type="protein sequence ID" value="GFO94748.1"/>
    <property type="molecule type" value="Genomic_DNA"/>
</dbReference>
<dbReference type="InterPro" id="IPR009057">
    <property type="entry name" value="Homeodomain-like_sf"/>
</dbReference>